<comment type="similarity">
    <text evidence="1 7">Belongs to the FGGY kinase family.</text>
</comment>
<protein>
    <recommendedName>
        <fullName evidence="6">ATP:glycerol 3-phosphotransferase</fullName>
    </recommendedName>
</protein>
<keyword evidence="3" id="KW-0547">Nucleotide-binding</keyword>
<dbReference type="GO" id="GO:0019563">
    <property type="term" value="P:glycerol catabolic process"/>
    <property type="evidence" value="ECO:0007669"/>
    <property type="project" value="TreeGrafter"/>
</dbReference>
<dbReference type="AlphaFoldDB" id="A0A2D0NE61"/>
<evidence type="ECO:0000256" key="5">
    <source>
        <dbReference type="ARBA" id="ARBA00022840"/>
    </source>
</evidence>
<dbReference type="CDD" id="cd07769">
    <property type="entry name" value="ASKHA_NBD_FGGY_GK"/>
    <property type="match status" value="1"/>
</dbReference>
<dbReference type="GO" id="GO:0005524">
    <property type="term" value="F:ATP binding"/>
    <property type="evidence" value="ECO:0007669"/>
    <property type="project" value="UniProtKB-KW"/>
</dbReference>
<proteinExistence type="inferred from homology"/>
<dbReference type="OrthoDB" id="9805576at2"/>
<dbReference type="Pfam" id="PF00370">
    <property type="entry name" value="FGGY_N"/>
    <property type="match status" value="1"/>
</dbReference>
<reference evidence="10 11" key="1">
    <citation type="submission" date="2017-10" db="EMBL/GenBank/DDBJ databases">
        <title>The draft genome sequence of Lewinella nigricans NBRC 102662.</title>
        <authorList>
            <person name="Wang K."/>
        </authorList>
    </citation>
    <scope>NUCLEOTIDE SEQUENCE [LARGE SCALE GENOMIC DNA]</scope>
    <source>
        <strain evidence="10 11">NBRC 102662</strain>
    </source>
</reference>
<keyword evidence="2 7" id="KW-0808">Transferase</keyword>
<evidence type="ECO:0000256" key="4">
    <source>
        <dbReference type="ARBA" id="ARBA00022777"/>
    </source>
</evidence>
<gene>
    <name evidence="10" type="ORF">CRP01_10980</name>
</gene>
<dbReference type="InterPro" id="IPR043129">
    <property type="entry name" value="ATPase_NBD"/>
</dbReference>
<dbReference type="PANTHER" id="PTHR10196">
    <property type="entry name" value="SUGAR KINASE"/>
    <property type="match status" value="1"/>
</dbReference>
<keyword evidence="4 7" id="KW-0418">Kinase</keyword>
<dbReference type="InterPro" id="IPR018483">
    <property type="entry name" value="Carb_kinase_FGGY_CS"/>
</dbReference>
<evidence type="ECO:0000313" key="10">
    <source>
        <dbReference type="EMBL" id="PHN06804.1"/>
    </source>
</evidence>
<keyword evidence="11" id="KW-1185">Reference proteome</keyword>
<dbReference type="SUPFAM" id="SSF53067">
    <property type="entry name" value="Actin-like ATPase domain"/>
    <property type="match status" value="2"/>
</dbReference>
<dbReference type="InterPro" id="IPR018484">
    <property type="entry name" value="FGGY_N"/>
</dbReference>
<feature type="domain" description="Carbohydrate kinase FGGY N-terminal" evidence="8">
    <location>
        <begin position="6"/>
        <end position="255"/>
    </location>
</feature>
<dbReference type="EMBL" id="PDUD01000017">
    <property type="protein sequence ID" value="PHN06804.1"/>
    <property type="molecule type" value="Genomic_DNA"/>
</dbReference>
<evidence type="ECO:0000256" key="1">
    <source>
        <dbReference type="ARBA" id="ARBA00009156"/>
    </source>
</evidence>
<evidence type="ECO:0000256" key="3">
    <source>
        <dbReference type="ARBA" id="ARBA00022741"/>
    </source>
</evidence>
<dbReference type="PIRSF" id="PIRSF000538">
    <property type="entry name" value="GlpK"/>
    <property type="match status" value="1"/>
</dbReference>
<dbReference type="GO" id="GO:0004370">
    <property type="term" value="F:glycerol kinase activity"/>
    <property type="evidence" value="ECO:0007669"/>
    <property type="project" value="TreeGrafter"/>
</dbReference>
<evidence type="ECO:0000259" key="9">
    <source>
        <dbReference type="Pfam" id="PF02782"/>
    </source>
</evidence>
<evidence type="ECO:0000256" key="2">
    <source>
        <dbReference type="ARBA" id="ARBA00022679"/>
    </source>
</evidence>
<dbReference type="RefSeq" id="WP_099150060.1">
    <property type="nucleotide sequence ID" value="NZ_PDUD01000017.1"/>
</dbReference>
<evidence type="ECO:0000256" key="7">
    <source>
        <dbReference type="RuleBase" id="RU003733"/>
    </source>
</evidence>
<name>A0A2D0NE61_FLAN2</name>
<dbReference type="InterPro" id="IPR018485">
    <property type="entry name" value="FGGY_C"/>
</dbReference>
<comment type="caution">
    <text evidence="10">The sequence shown here is derived from an EMBL/GenBank/DDBJ whole genome shotgun (WGS) entry which is preliminary data.</text>
</comment>
<dbReference type="Pfam" id="PF02782">
    <property type="entry name" value="FGGY_C"/>
    <property type="match status" value="1"/>
</dbReference>
<feature type="domain" description="Carbohydrate kinase FGGY C-terminal" evidence="9">
    <location>
        <begin position="265"/>
        <end position="452"/>
    </location>
</feature>
<dbReference type="PROSITE" id="PS00933">
    <property type="entry name" value="FGGY_KINASES_1"/>
    <property type="match status" value="1"/>
</dbReference>
<dbReference type="PROSITE" id="PS00445">
    <property type="entry name" value="FGGY_KINASES_2"/>
    <property type="match status" value="1"/>
</dbReference>
<evidence type="ECO:0000313" key="11">
    <source>
        <dbReference type="Proteomes" id="UP000223913"/>
    </source>
</evidence>
<evidence type="ECO:0000256" key="6">
    <source>
        <dbReference type="ARBA" id="ARBA00043149"/>
    </source>
</evidence>
<organism evidence="10 11">
    <name type="scientific">Flavilitoribacter nigricans (strain ATCC 23147 / DSM 23189 / NBRC 102662 / NCIMB 1420 / SS-2)</name>
    <name type="common">Lewinella nigricans</name>
    <dbReference type="NCBI Taxonomy" id="1122177"/>
    <lineage>
        <taxon>Bacteria</taxon>
        <taxon>Pseudomonadati</taxon>
        <taxon>Bacteroidota</taxon>
        <taxon>Saprospiria</taxon>
        <taxon>Saprospirales</taxon>
        <taxon>Lewinellaceae</taxon>
        <taxon>Flavilitoribacter</taxon>
    </lineage>
</organism>
<dbReference type="PANTHER" id="PTHR10196:SF69">
    <property type="entry name" value="GLYCEROL KINASE"/>
    <property type="match status" value="1"/>
</dbReference>
<dbReference type="GO" id="GO:0005829">
    <property type="term" value="C:cytosol"/>
    <property type="evidence" value="ECO:0007669"/>
    <property type="project" value="TreeGrafter"/>
</dbReference>
<evidence type="ECO:0000259" key="8">
    <source>
        <dbReference type="Pfam" id="PF00370"/>
    </source>
</evidence>
<dbReference type="NCBIfam" id="NF000756">
    <property type="entry name" value="PRK00047.1"/>
    <property type="match status" value="1"/>
</dbReference>
<dbReference type="InterPro" id="IPR000577">
    <property type="entry name" value="Carb_kinase_FGGY"/>
</dbReference>
<sequence length="498" mass="54779">MNRKQYLLAIDQGTSSTKTILFDDAGEAEARGSAALHTEAFPNGFVEQDPEGIYRNVLESVRQCLEVFMQKGHTLAEIAACGISNQRETFMLWDEQGRAVSPAVVWACKRSTGICDELKAAGQEAMIRQKTGLIIDPYFSATKLLWLLRNDADLQRRVDAGEIYFGTVDCWLLFKLTEGRQFRTDHTNAHRTLLFNIHTLDWDRDILDRWGLSKLRLPEVQPSAFAFGHSNFAGLFPEALPITAMIGDSHAAAFGEGCFAPGTGKVTLGTGSSIMMNIGDQPLTSANGMLTTICWSISDRVDYALEGAIVACGSTLEWLKNELQLFADPTETEAMAQSVPDNAGVYLVPAFSGLGAPHWQMNRRASIVGMTFGTTKNHIVRAALESIPYQIKDVMEAMQQDMGTPLREIAVNGGISNNQFVIRFLTDLLELDLKKKKNTDVSALGAAYLAGLEAGIYSGIDQLVALNRAQTEFIRPDPDNTLVRGFYRGWQHALQAGN</sequence>
<keyword evidence="5" id="KW-0067">ATP-binding</keyword>
<dbReference type="Gene3D" id="3.30.420.40">
    <property type="match status" value="2"/>
</dbReference>
<dbReference type="Proteomes" id="UP000223913">
    <property type="component" value="Unassembled WGS sequence"/>
</dbReference>
<accession>A0A2D0NE61</accession>